<evidence type="ECO:0000256" key="1">
    <source>
        <dbReference type="SAM" id="MobiDB-lite"/>
    </source>
</evidence>
<dbReference type="AlphaFoldDB" id="A0A094YLC6"/>
<comment type="caution">
    <text evidence="3">The sequence shown here is derived from an EMBL/GenBank/DDBJ whole genome shotgun (WGS) entry which is preliminary data.</text>
</comment>
<keyword evidence="4" id="KW-1185">Reference proteome</keyword>
<dbReference type="RefSeq" id="WP_035380443.1">
    <property type="nucleotide sequence ID" value="NZ_JACAOJ010000009.1"/>
</dbReference>
<dbReference type="Gene3D" id="3.40.50.1000">
    <property type="entry name" value="HAD superfamily/HAD-like"/>
    <property type="match status" value="1"/>
</dbReference>
<evidence type="ECO:0000256" key="2">
    <source>
        <dbReference type="SAM" id="SignalP"/>
    </source>
</evidence>
<feature type="region of interest" description="Disordered" evidence="1">
    <location>
        <begin position="381"/>
        <end position="403"/>
    </location>
</feature>
<dbReference type="Gene3D" id="1.20.1440.320">
    <property type="match status" value="1"/>
</dbReference>
<organism evidence="3 4">
    <name type="scientific">Acetobacter tropicalis</name>
    <dbReference type="NCBI Taxonomy" id="104102"/>
    <lineage>
        <taxon>Bacteria</taxon>
        <taxon>Pseudomonadati</taxon>
        <taxon>Pseudomonadota</taxon>
        <taxon>Alphaproteobacteria</taxon>
        <taxon>Acetobacterales</taxon>
        <taxon>Acetobacteraceae</taxon>
        <taxon>Acetobacter</taxon>
    </lineage>
</organism>
<keyword evidence="3" id="KW-0378">Hydrolase</keyword>
<sequence>MPSSLTRRSFSFGLTGLLAAPAFARASSFTPAETPPMLETLKWAPKTRTRVQAVITEYGQYSEKYDQTHRPYAVFDWDETAIVGNVQETLFHYMLAHFSFLLPAHEFRHLIHTHMPEKALPAPFTTLDGKPVSQPLLVEDILEDYRALAARYGHLPHPLSLEALDKDPAYQAFRARMIFYYHSLRAVHGGEEAQRWMIRLLAGQTITDVLAMTRAANEWGLGQSITPITWRCPPDRAGKSGAVEATFVQALRLTPEMADLFQILQEHGIDPVICTSSLEDCTAFFATSAEYGYNIPREHVYGARLDEHKKVLLSTETAKYPFPYGSGKTAIIHKYVIAKRKRPPLMIFAGEESSAHLLSAFPETALCCLINRKQSDSMTPFLKEASSQRSSATPRLVLQGRDENTGEWIPEEASIFLGETKPRLP</sequence>
<keyword evidence="2" id="KW-0732">Signal</keyword>
<dbReference type="PATRIC" id="fig|104102.7.peg.2037"/>
<proteinExistence type="predicted"/>
<protein>
    <submittedName>
        <fullName evidence="3">Phosphoserine phosphatase</fullName>
        <ecNumber evidence="3">3.1.3.3</ecNumber>
    </submittedName>
</protein>
<dbReference type="EMBL" id="JOKM01000072">
    <property type="protein sequence ID" value="KGB22825.1"/>
    <property type="molecule type" value="Genomic_DNA"/>
</dbReference>
<name>A0A094YLC6_9PROT</name>
<dbReference type="EC" id="3.1.3.3" evidence="3"/>
<dbReference type="InterPro" id="IPR036412">
    <property type="entry name" value="HAD-like_sf"/>
</dbReference>
<dbReference type="STRING" id="104102.AtDm6_2060"/>
<accession>A0A094YLC6</accession>
<evidence type="ECO:0000313" key="4">
    <source>
        <dbReference type="Proteomes" id="UP000029448"/>
    </source>
</evidence>
<gene>
    <name evidence="3" type="ORF">AtDm6_2060</name>
</gene>
<dbReference type="GO" id="GO:0016787">
    <property type="term" value="F:hydrolase activity"/>
    <property type="evidence" value="ECO:0007669"/>
    <property type="project" value="UniProtKB-KW"/>
</dbReference>
<dbReference type="GeneID" id="89477402"/>
<feature type="chain" id="PRO_5001904087" evidence="2">
    <location>
        <begin position="27"/>
        <end position="425"/>
    </location>
</feature>
<dbReference type="SUPFAM" id="SSF56784">
    <property type="entry name" value="HAD-like"/>
    <property type="match status" value="1"/>
</dbReference>
<evidence type="ECO:0000313" key="3">
    <source>
        <dbReference type="EMBL" id="KGB22825.1"/>
    </source>
</evidence>
<feature type="signal peptide" evidence="2">
    <location>
        <begin position="1"/>
        <end position="26"/>
    </location>
</feature>
<dbReference type="Proteomes" id="UP000029448">
    <property type="component" value="Unassembled WGS sequence"/>
</dbReference>
<dbReference type="InterPro" id="IPR023214">
    <property type="entry name" value="HAD_sf"/>
</dbReference>
<reference evidence="3 4" key="1">
    <citation type="submission" date="2014-06" db="EMBL/GenBank/DDBJ databases">
        <title>Functional and comparative genomic analyses of the Drosophila gut microbiota identify candidate symbiosis factors.</title>
        <authorList>
            <person name="Newell P.D."/>
            <person name="Chaston J.M."/>
            <person name="Douglas A.E."/>
        </authorList>
    </citation>
    <scope>NUCLEOTIDE SEQUENCE [LARGE SCALE GENOMIC DNA]</scope>
    <source>
        <strain evidence="3 4">DmCS_006</strain>
    </source>
</reference>